<dbReference type="EMBL" id="CP032097">
    <property type="protein sequence ID" value="AXX95939.1"/>
    <property type="molecule type" value="Genomic_DNA"/>
</dbReference>
<evidence type="ECO:0000256" key="1">
    <source>
        <dbReference type="SAM" id="Phobius"/>
    </source>
</evidence>
<sequence>MRLDIEFIIYASLLIVCLLPLYIYRKKIFSSSKPQKGDFDAFLKDLKIHMKTNHPKIDIDYSIIEKTKNESNLTFRETFIIEKVVEQFFNFEYNKKTQPSVPRDKLWVNYDEKSIPSAKLPSDWQQRKELASRRDNKCCNRCGCNLPSLNETYTTFVKDIKDGGSYTLENIIILCIDCNKVLNSTNPKNTMDSLILNDKLLHLIKTK</sequence>
<evidence type="ECO:0008006" key="4">
    <source>
        <dbReference type="Google" id="ProtNLM"/>
    </source>
</evidence>
<accession>A0ABN5P8K0</accession>
<dbReference type="CDD" id="cd00085">
    <property type="entry name" value="HNHc"/>
    <property type="match status" value="1"/>
</dbReference>
<evidence type="ECO:0000313" key="2">
    <source>
        <dbReference type="EMBL" id="AXX95939.1"/>
    </source>
</evidence>
<dbReference type="InterPro" id="IPR003615">
    <property type="entry name" value="HNH_nuc"/>
</dbReference>
<evidence type="ECO:0000313" key="3">
    <source>
        <dbReference type="Proteomes" id="UP000262582"/>
    </source>
</evidence>
<keyword evidence="1" id="KW-0812">Transmembrane</keyword>
<organism evidence="2 3">
    <name type="scientific">Arcobacter ellisii</name>
    <dbReference type="NCBI Taxonomy" id="913109"/>
    <lineage>
        <taxon>Bacteria</taxon>
        <taxon>Pseudomonadati</taxon>
        <taxon>Campylobacterota</taxon>
        <taxon>Epsilonproteobacteria</taxon>
        <taxon>Campylobacterales</taxon>
        <taxon>Arcobacteraceae</taxon>
        <taxon>Arcobacter</taxon>
    </lineage>
</organism>
<feature type="transmembrane region" description="Helical" evidence="1">
    <location>
        <begin position="7"/>
        <end position="24"/>
    </location>
</feature>
<dbReference type="Proteomes" id="UP000262582">
    <property type="component" value="Chromosome"/>
</dbReference>
<dbReference type="RefSeq" id="WP_192941195.1">
    <property type="nucleotide sequence ID" value="NZ_CP032097.1"/>
</dbReference>
<proteinExistence type="predicted"/>
<protein>
    <recommendedName>
        <fullName evidence="4">HNH endonuclease</fullName>
    </recommendedName>
</protein>
<keyword evidence="1" id="KW-1133">Transmembrane helix</keyword>
<name>A0ABN5P8K0_9BACT</name>
<keyword evidence="1" id="KW-0472">Membrane</keyword>
<dbReference type="Gene3D" id="1.10.30.50">
    <property type="match status" value="1"/>
</dbReference>
<keyword evidence="3" id="KW-1185">Reference proteome</keyword>
<gene>
    <name evidence="2" type="ORF">AELL_2316</name>
</gene>
<reference evidence="2 3" key="1">
    <citation type="submission" date="2018-08" db="EMBL/GenBank/DDBJ databases">
        <title>Complete genome of the Arcobacter ellisii type strain LMG 26155.</title>
        <authorList>
            <person name="Miller W.G."/>
            <person name="Yee E."/>
            <person name="Bono J.L."/>
        </authorList>
    </citation>
    <scope>NUCLEOTIDE SEQUENCE [LARGE SCALE GENOMIC DNA]</scope>
    <source>
        <strain evidence="2 3">LMG 26155</strain>
    </source>
</reference>